<gene>
    <name evidence="1" type="ORF">S06H3_39285</name>
</gene>
<evidence type="ECO:0008006" key="2">
    <source>
        <dbReference type="Google" id="ProtNLM"/>
    </source>
</evidence>
<proteinExistence type="predicted"/>
<sequence length="268" mass="31322">ESDVRISTLATNYNLRCSKGFVNGKVKIIHYRRGPFNLIEKTINSSLAPRIYLWWNGKLHVFEAPKFNPKASKKINAFIRNNNYEHNPNKILGFFRMFIKKARWKPRGLVRKMKKTRGVIYIATGENYVNEALASAASLKKHMPNLPVTLFTDIDVKSKYIDNVVKINNPKYTFEDKVRYISKSPYNYTLFLDTDTYICDDFSELFDLLDRFDIAVSKLPLRKLSNIKDIPKSFMLLDSSIILFKKSPKTQKLFSNWLKLYLRDKKGV</sequence>
<organism evidence="1">
    <name type="scientific">marine sediment metagenome</name>
    <dbReference type="NCBI Taxonomy" id="412755"/>
    <lineage>
        <taxon>unclassified sequences</taxon>
        <taxon>metagenomes</taxon>
        <taxon>ecological metagenomes</taxon>
    </lineage>
</organism>
<protein>
    <recommendedName>
        <fullName evidence="2">Nucleotide-diphospho-sugar transferase domain-containing protein</fullName>
    </recommendedName>
</protein>
<reference evidence="1" key="1">
    <citation type="journal article" date="2014" name="Front. Microbiol.">
        <title>High frequency of phylogenetically diverse reductive dehalogenase-homologous genes in deep subseafloor sedimentary metagenomes.</title>
        <authorList>
            <person name="Kawai M."/>
            <person name="Futagami T."/>
            <person name="Toyoda A."/>
            <person name="Takaki Y."/>
            <person name="Nishi S."/>
            <person name="Hori S."/>
            <person name="Arai W."/>
            <person name="Tsubouchi T."/>
            <person name="Morono Y."/>
            <person name="Uchiyama I."/>
            <person name="Ito T."/>
            <person name="Fujiyama A."/>
            <person name="Inagaki F."/>
            <person name="Takami H."/>
        </authorList>
    </citation>
    <scope>NUCLEOTIDE SEQUENCE</scope>
    <source>
        <strain evidence="1">Expedition CK06-06</strain>
    </source>
</reference>
<comment type="caution">
    <text evidence="1">The sequence shown here is derived from an EMBL/GenBank/DDBJ whole genome shotgun (WGS) entry which is preliminary data.</text>
</comment>
<accession>X1PLF1</accession>
<dbReference type="Gene3D" id="3.90.550.10">
    <property type="entry name" value="Spore Coat Polysaccharide Biosynthesis Protein SpsA, Chain A"/>
    <property type="match status" value="1"/>
</dbReference>
<dbReference type="EMBL" id="BARV01024016">
    <property type="protein sequence ID" value="GAI43356.1"/>
    <property type="molecule type" value="Genomic_DNA"/>
</dbReference>
<dbReference type="InterPro" id="IPR029044">
    <property type="entry name" value="Nucleotide-diphossugar_trans"/>
</dbReference>
<dbReference type="AlphaFoldDB" id="X1PLF1"/>
<feature type="non-terminal residue" evidence="1">
    <location>
        <position position="268"/>
    </location>
</feature>
<dbReference type="SUPFAM" id="SSF53448">
    <property type="entry name" value="Nucleotide-diphospho-sugar transferases"/>
    <property type="match status" value="1"/>
</dbReference>
<feature type="non-terminal residue" evidence="1">
    <location>
        <position position="1"/>
    </location>
</feature>
<name>X1PLF1_9ZZZZ</name>
<evidence type="ECO:0000313" key="1">
    <source>
        <dbReference type="EMBL" id="GAI43356.1"/>
    </source>
</evidence>